<dbReference type="AlphaFoldDB" id="A0AAW6RMP9"/>
<dbReference type="RefSeq" id="WP_279524678.1">
    <property type="nucleotide sequence ID" value="NZ_JARVII010000018.1"/>
</dbReference>
<dbReference type="EMBL" id="JARVII010000018">
    <property type="protein sequence ID" value="MDG9699851.1"/>
    <property type="molecule type" value="Genomic_DNA"/>
</dbReference>
<name>A0AAW6RMP9_9BURK</name>
<sequence length="94" mass="10816">MDIFRILLGIPGRKICLLIWRILQRYAYDPKIRSLFKKSRKHHCKPEKTPEKPVFILGSLGSTGPLNVDAERRKMPCAMRAGAVIYSSVFRARC</sequence>
<protein>
    <submittedName>
        <fullName evidence="1">Uncharacterized protein</fullName>
    </submittedName>
</protein>
<gene>
    <name evidence="1" type="ORF">QB898_09045</name>
</gene>
<keyword evidence="2" id="KW-1185">Reference proteome</keyword>
<proteinExistence type="predicted"/>
<organism evidence="1 2">
    <name type="scientific">Ottowia cancrivicina</name>
    <dbReference type="NCBI Taxonomy" id="3040346"/>
    <lineage>
        <taxon>Bacteria</taxon>
        <taxon>Pseudomonadati</taxon>
        <taxon>Pseudomonadota</taxon>
        <taxon>Betaproteobacteria</taxon>
        <taxon>Burkholderiales</taxon>
        <taxon>Comamonadaceae</taxon>
        <taxon>Ottowia</taxon>
    </lineage>
</organism>
<accession>A0AAW6RMP9</accession>
<comment type="caution">
    <text evidence="1">The sequence shown here is derived from an EMBL/GenBank/DDBJ whole genome shotgun (WGS) entry which is preliminary data.</text>
</comment>
<reference evidence="1 2" key="1">
    <citation type="submission" date="2023-04" db="EMBL/GenBank/DDBJ databases">
        <title>Ottowia paracancer sp. nov., isolated from human stomach.</title>
        <authorList>
            <person name="Song Y."/>
        </authorList>
    </citation>
    <scope>NUCLEOTIDE SEQUENCE [LARGE SCALE GENOMIC DNA]</scope>
    <source>
        <strain evidence="1 2">10c7w1</strain>
    </source>
</reference>
<evidence type="ECO:0000313" key="2">
    <source>
        <dbReference type="Proteomes" id="UP001237156"/>
    </source>
</evidence>
<dbReference type="Proteomes" id="UP001237156">
    <property type="component" value="Unassembled WGS sequence"/>
</dbReference>
<evidence type="ECO:0000313" key="1">
    <source>
        <dbReference type="EMBL" id="MDG9699851.1"/>
    </source>
</evidence>